<comment type="caution">
    <text evidence="1">The sequence shown here is derived from an EMBL/GenBank/DDBJ whole genome shotgun (WGS) entry which is preliminary data.</text>
</comment>
<gene>
    <name evidence="1" type="ORF">LCGC14_2871370</name>
</gene>
<feature type="non-terminal residue" evidence="1">
    <location>
        <position position="1"/>
    </location>
</feature>
<evidence type="ECO:0000313" key="1">
    <source>
        <dbReference type="EMBL" id="KKK75670.1"/>
    </source>
</evidence>
<dbReference type="AlphaFoldDB" id="A0A0F8YPI9"/>
<protein>
    <submittedName>
        <fullName evidence="1">Uncharacterized protein</fullName>
    </submittedName>
</protein>
<sequence>ILQAQGFDEYFVGVPAAFDGDWHKYLHSSSGTERLDQSEKLAFYRRPL</sequence>
<reference evidence="1" key="1">
    <citation type="journal article" date="2015" name="Nature">
        <title>Complex archaea that bridge the gap between prokaryotes and eukaryotes.</title>
        <authorList>
            <person name="Spang A."/>
            <person name="Saw J.H."/>
            <person name="Jorgensen S.L."/>
            <person name="Zaremba-Niedzwiedzka K."/>
            <person name="Martijn J."/>
            <person name="Lind A.E."/>
            <person name="van Eijk R."/>
            <person name="Schleper C."/>
            <person name="Guy L."/>
            <person name="Ettema T.J."/>
        </authorList>
    </citation>
    <scope>NUCLEOTIDE SEQUENCE</scope>
</reference>
<accession>A0A0F8YPI9</accession>
<organism evidence="1">
    <name type="scientific">marine sediment metagenome</name>
    <dbReference type="NCBI Taxonomy" id="412755"/>
    <lineage>
        <taxon>unclassified sequences</taxon>
        <taxon>metagenomes</taxon>
        <taxon>ecological metagenomes</taxon>
    </lineage>
</organism>
<proteinExistence type="predicted"/>
<dbReference type="EMBL" id="LAZR01055757">
    <property type="protein sequence ID" value="KKK75670.1"/>
    <property type="molecule type" value="Genomic_DNA"/>
</dbReference>
<name>A0A0F8YPI9_9ZZZZ</name>